<protein>
    <submittedName>
        <fullName evidence="3">Uncharacterized protein</fullName>
    </submittedName>
</protein>
<feature type="region of interest" description="Disordered" evidence="2">
    <location>
        <begin position="18"/>
        <end position="59"/>
    </location>
</feature>
<evidence type="ECO:0000313" key="4">
    <source>
        <dbReference type="Proteomes" id="UP001165082"/>
    </source>
</evidence>
<dbReference type="OrthoDB" id="200738at2759"/>
<keyword evidence="1" id="KW-0175">Coiled coil</keyword>
<feature type="coiled-coil region" evidence="1">
    <location>
        <begin position="285"/>
        <end position="359"/>
    </location>
</feature>
<gene>
    <name evidence="3" type="ORF">TrRE_jg13456</name>
</gene>
<accession>A0A9W7EDZ6</accession>
<evidence type="ECO:0000256" key="1">
    <source>
        <dbReference type="SAM" id="Coils"/>
    </source>
</evidence>
<dbReference type="AlphaFoldDB" id="A0A9W7EDZ6"/>
<proteinExistence type="predicted"/>
<comment type="caution">
    <text evidence="3">The sequence shown here is derived from an EMBL/GenBank/DDBJ whole genome shotgun (WGS) entry which is preliminary data.</text>
</comment>
<dbReference type="Proteomes" id="UP001165082">
    <property type="component" value="Unassembled WGS sequence"/>
</dbReference>
<sequence>MVSNAFWRSTGSGLNVCMSLATEEEEEEEEEAIPDEAGESLSKQSEGSLPADRPSPIELSDTMDELLDTITNEIRTAGLRKGRENVLVDLVSELRGASRDQRQSCKKAVKEWALFAESTMSSKNRIGRDLDECVVQHERVQKETRLEAERKEAEYSETVKELRGKLAQVTAEFEACKRDAAEERDGHIIASKKREEEMEGRLQREVSRIKSRLAREAEKKAAKCVEGVSAEFMKKIKALKVRVEEGGSFKAKYLESEGVQERMEERMTLEREEWEAERADHSKAVDIMVEENDSLLRNKLEMEKELAMMKEEKVQEIAKQRQKRRVEFEGVEARVREVVSKKEATIRTLLERAESAERRGGQLQKFLDELDENIAA</sequence>
<feature type="coiled-coil region" evidence="1">
    <location>
        <begin position="145"/>
        <end position="179"/>
    </location>
</feature>
<name>A0A9W7EDZ6_9STRA</name>
<dbReference type="EMBL" id="BRXZ01001583">
    <property type="protein sequence ID" value="GMH74555.1"/>
    <property type="molecule type" value="Genomic_DNA"/>
</dbReference>
<reference evidence="3" key="1">
    <citation type="submission" date="2022-07" db="EMBL/GenBank/DDBJ databases">
        <title>Genome analysis of Parmales, a sister group of diatoms, reveals the evolutionary specialization of diatoms from phago-mixotrophs to photoautotrophs.</title>
        <authorList>
            <person name="Ban H."/>
            <person name="Sato S."/>
            <person name="Yoshikawa S."/>
            <person name="Kazumasa Y."/>
            <person name="Nakamura Y."/>
            <person name="Ichinomiya M."/>
            <person name="Saitoh K."/>
            <person name="Sato N."/>
            <person name="Blanc-Mathieu R."/>
            <person name="Endo H."/>
            <person name="Kuwata A."/>
            <person name="Ogata H."/>
        </authorList>
    </citation>
    <scope>NUCLEOTIDE SEQUENCE</scope>
</reference>
<keyword evidence="4" id="KW-1185">Reference proteome</keyword>
<feature type="compositionally biased region" description="Acidic residues" evidence="2">
    <location>
        <begin position="22"/>
        <end position="38"/>
    </location>
</feature>
<organism evidence="3 4">
    <name type="scientific">Triparma retinervis</name>
    <dbReference type="NCBI Taxonomy" id="2557542"/>
    <lineage>
        <taxon>Eukaryota</taxon>
        <taxon>Sar</taxon>
        <taxon>Stramenopiles</taxon>
        <taxon>Ochrophyta</taxon>
        <taxon>Bolidophyceae</taxon>
        <taxon>Parmales</taxon>
        <taxon>Triparmaceae</taxon>
        <taxon>Triparma</taxon>
    </lineage>
</organism>
<evidence type="ECO:0000313" key="3">
    <source>
        <dbReference type="EMBL" id="GMH74555.1"/>
    </source>
</evidence>
<evidence type="ECO:0000256" key="2">
    <source>
        <dbReference type="SAM" id="MobiDB-lite"/>
    </source>
</evidence>